<dbReference type="EMBL" id="JAKMXF010000362">
    <property type="protein sequence ID" value="KAI6646117.1"/>
    <property type="molecule type" value="Genomic_DNA"/>
</dbReference>
<protein>
    <submittedName>
        <fullName evidence="2">Uncharacterized protein</fullName>
    </submittedName>
</protein>
<dbReference type="Gene3D" id="1.20.5.170">
    <property type="match status" value="1"/>
</dbReference>
<comment type="caution">
    <text evidence="2">The sequence shown here is derived from an EMBL/GenBank/DDBJ whole genome shotgun (WGS) entry which is preliminary data.</text>
</comment>
<evidence type="ECO:0000256" key="1">
    <source>
        <dbReference type="SAM" id="Coils"/>
    </source>
</evidence>
<keyword evidence="3" id="KW-1185">Reference proteome</keyword>
<evidence type="ECO:0000313" key="3">
    <source>
        <dbReference type="Proteomes" id="UP001165289"/>
    </source>
</evidence>
<evidence type="ECO:0000313" key="2">
    <source>
        <dbReference type="EMBL" id="KAI6646117.1"/>
    </source>
</evidence>
<organism evidence="2 3">
    <name type="scientific">Oopsacas minuta</name>
    <dbReference type="NCBI Taxonomy" id="111878"/>
    <lineage>
        <taxon>Eukaryota</taxon>
        <taxon>Metazoa</taxon>
        <taxon>Porifera</taxon>
        <taxon>Hexactinellida</taxon>
        <taxon>Hexasterophora</taxon>
        <taxon>Lyssacinosida</taxon>
        <taxon>Leucopsacidae</taxon>
        <taxon>Oopsacas</taxon>
    </lineage>
</organism>
<accession>A0AAV7JBK0</accession>
<proteinExistence type="predicted"/>
<keyword evidence="1" id="KW-0175">Coiled coil</keyword>
<reference evidence="2 3" key="1">
    <citation type="journal article" date="2023" name="BMC Biol.">
        <title>The compact genome of the sponge Oopsacas minuta (Hexactinellida) is lacking key metazoan core genes.</title>
        <authorList>
            <person name="Santini S."/>
            <person name="Schenkelaars Q."/>
            <person name="Jourda C."/>
            <person name="Duchesne M."/>
            <person name="Belahbib H."/>
            <person name="Rocher C."/>
            <person name="Selva M."/>
            <person name="Riesgo A."/>
            <person name="Vervoort M."/>
            <person name="Leys S.P."/>
            <person name="Kodjabachian L."/>
            <person name="Le Bivic A."/>
            <person name="Borchiellini C."/>
            <person name="Claverie J.M."/>
            <person name="Renard E."/>
        </authorList>
    </citation>
    <scope>NUCLEOTIDE SEQUENCE [LARGE SCALE GENOMIC DNA]</scope>
    <source>
        <strain evidence="2">SPO-2</strain>
    </source>
</reference>
<feature type="coiled-coil region" evidence="1">
    <location>
        <begin position="85"/>
        <end position="112"/>
    </location>
</feature>
<dbReference type="Proteomes" id="UP001165289">
    <property type="component" value="Unassembled WGS sequence"/>
</dbReference>
<gene>
    <name evidence="2" type="ORF">LOD99_9468</name>
</gene>
<name>A0AAV7JBK0_9METZ</name>
<sequence length="125" mass="14969">MNSIAEQESYFKEIQSILMPNWREQIRSGKTLLEIVDICRLDEVNIRELNFMLKNLTNLDVAQLKSLRMKIKDRQYRTRVSYNNGDKLLQEIQDLEAEKEALLTKRKEMMKEINFYLQVIQLDTI</sequence>
<dbReference type="AlphaFoldDB" id="A0AAV7JBK0"/>